<dbReference type="InParanoid" id="F4X288"/>
<evidence type="ECO:0000313" key="1">
    <source>
        <dbReference type="EMBL" id="EGI59423.1"/>
    </source>
</evidence>
<dbReference type="Proteomes" id="UP000007755">
    <property type="component" value="Unassembled WGS sequence"/>
</dbReference>
<gene>
    <name evidence="1" type="ORF">G5I_12410</name>
</gene>
<sequence>MPSLIVFLSSGTGYGVDVAEISARWDAVAGDQGDVARIKMGDNLSIMRVIFVQGAGSDISVKNNWPPAALPEIPDEKEETGTCAPHREAGIRVGWYSAKLTILPREEMGPPADDGCDVGALRKRNFTKVHVDPQLLSNSQTCPKAFNEVVELSVGVSSPLASNTHTSLCLGLSTR</sequence>
<evidence type="ECO:0000313" key="2">
    <source>
        <dbReference type="Proteomes" id="UP000007755"/>
    </source>
</evidence>
<dbReference type="AlphaFoldDB" id="F4X288"/>
<dbReference type="EMBL" id="GL888568">
    <property type="protein sequence ID" value="EGI59423.1"/>
    <property type="molecule type" value="Genomic_DNA"/>
</dbReference>
<accession>F4X288</accession>
<organism evidence="2">
    <name type="scientific">Acromyrmex echinatior</name>
    <name type="common">Panamanian leafcutter ant</name>
    <name type="synonym">Acromyrmex octospinosus echinatior</name>
    <dbReference type="NCBI Taxonomy" id="103372"/>
    <lineage>
        <taxon>Eukaryota</taxon>
        <taxon>Metazoa</taxon>
        <taxon>Ecdysozoa</taxon>
        <taxon>Arthropoda</taxon>
        <taxon>Hexapoda</taxon>
        <taxon>Insecta</taxon>
        <taxon>Pterygota</taxon>
        <taxon>Neoptera</taxon>
        <taxon>Endopterygota</taxon>
        <taxon>Hymenoptera</taxon>
        <taxon>Apocrita</taxon>
        <taxon>Aculeata</taxon>
        <taxon>Formicoidea</taxon>
        <taxon>Formicidae</taxon>
        <taxon>Myrmicinae</taxon>
        <taxon>Acromyrmex</taxon>
    </lineage>
</organism>
<protein>
    <submittedName>
        <fullName evidence="1">Uncharacterized protein</fullName>
    </submittedName>
</protein>
<reference evidence="1" key="1">
    <citation type="submission" date="2011-02" db="EMBL/GenBank/DDBJ databases">
        <title>The genome of the leaf-cutting ant Acromyrmex echinatior suggests key adaptations to social evolution and fungus farming.</title>
        <authorList>
            <person name="Nygaard S."/>
            <person name="Zhang G."/>
        </authorList>
    </citation>
    <scope>NUCLEOTIDE SEQUENCE</scope>
</reference>
<name>F4X288_ACREC</name>
<keyword evidence="2" id="KW-1185">Reference proteome</keyword>
<proteinExistence type="predicted"/>